<dbReference type="PROSITE" id="PS50977">
    <property type="entry name" value="HTH_TETR_2"/>
    <property type="match status" value="1"/>
</dbReference>
<keyword evidence="1" id="KW-0805">Transcription regulation</keyword>
<dbReference type="PANTHER" id="PTHR30055:SF234">
    <property type="entry name" value="HTH-TYPE TRANSCRIPTIONAL REGULATOR BETI"/>
    <property type="match status" value="1"/>
</dbReference>
<dbReference type="Proteomes" id="UP000017984">
    <property type="component" value="Chromosome"/>
</dbReference>
<keyword evidence="8" id="KW-1185">Reference proteome</keyword>
<name>V6JH37_STRRC</name>
<dbReference type="InterPro" id="IPR009057">
    <property type="entry name" value="Homeodomain-like_sf"/>
</dbReference>
<dbReference type="HOGENOM" id="CLU_069356_17_0_11"/>
<dbReference type="GO" id="GO:0003700">
    <property type="term" value="F:DNA-binding transcription factor activity"/>
    <property type="evidence" value="ECO:0007669"/>
    <property type="project" value="TreeGrafter"/>
</dbReference>
<evidence type="ECO:0000313" key="7">
    <source>
        <dbReference type="EMBL" id="EST18471.1"/>
    </source>
</evidence>
<evidence type="ECO:0000256" key="1">
    <source>
        <dbReference type="ARBA" id="ARBA00023015"/>
    </source>
</evidence>
<evidence type="ECO:0000256" key="2">
    <source>
        <dbReference type="ARBA" id="ARBA00023125"/>
    </source>
</evidence>
<dbReference type="PRINTS" id="PR00455">
    <property type="entry name" value="HTHTETR"/>
</dbReference>
<dbReference type="InterPro" id="IPR036271">
    <property type="entry name" value="Tet_transcr_reg_TetR-rel_C_sf"/>
</dbReference>
<gene>
    <name evidence="7" type="ORF">M878_44955</name>
</gene>
<evidence type="ECO:0000313" key="8">
    <source>
        <dbReference type="Proteomes" id="UP000017984"/>
    </source>
</evidence>
<dbReference type="EMBL" id="AWQX01000391">
    <property type="protein sequence ID" value="EST18471.1"/>
    <property type="molecule type" value="Genomic_DNA"/>
</dbReference>
<dbReference type="Pfam" id="PF21597">
    <property type="entry name" value="TetR_C_43"/>
    <property type="match status" value="1"/>
</dbReference>
<dbReference type="GO" id="GO:0000976">
    <property type="term" value="F:transcription cis-regulatory region binding"/>
    <property type="evidence" value="ECO:0007669"/>
    <property type="project" value="TreeGrafter"/>
</dbReference>
<protein>
    <recommendedName>
        <fullName evidence="6">HTH tetR-type domain-containing protein</fullName>
    </recommendedName>
</protein>
<dbReference type="SUPFAM" id="SSF48498">
    <property type="entry name" value="Tetracyclin repressor-like, C-terminal domain"/>
    <property type="match status" value="1"/>
</dbReference>
<evidence type="ECO:0000256" key="5">
    <source>
        <dbReference type="SAM" id="MobiDB-lite"/>
    </source>
</evidence>
<evidence type="ECO:0000256" key="3">
    <source>
        <dbReference type="ARBA" id="ARBA00023163"/>
    </source>
</evidence>
<dbReference type="PANTHER" id="PTHR30055">
    <property type="entry name" value="HTH-TYPE TRANSCRIPTIONAL REGULATOR RUTR"/>
    <property type="match status" value="1"/>
</dbReference>
<evidence type="ECO:0000259" key="6">
    <source>
        <dbReference type="PROSITE" id="PS50977"/>
    </source>
</evidence>
<dbReference type="RefSeq" id="WP_023553838.1">
    <property type="nucleotide sequence ID" value="NZ_CM002285.1"/>
</dbReference>
<feature type="DNA-binding region" description="H-T-H motif" evidence="4">
    <location>
        <begin position="41"/>
        <end position="60"/>
    </location>
</feature>
<feature type="domain" description="HTH tetR-type" evidence="6">
    <location>
        <begin position="19"/>
        <end position="78"/>
    </location>
</feature>
<comment type="caution">
    <text evidence="7">The sequence shown here is derived from an EMBL/GenBank/DDBJ whole genome shotgun (WGS) entry which is preliminary data.</text>
</comment>
<dbReference type="Gene3D" id="1.10.357.10">
    <property type="entry name" value="Tetracycline Repressor, domain 2"/>
    <property type="match status" value="1"/>
</dbReference>
<feature type="compositionally biased region" description="Basic and acidic residues" evidence="5">
    <location>
        <begin position="206"/>
        <end position="229"/>
    </location>
</feature>
<dbReference type="PATRIC" id="fig|1352936.5.peg.9332"/>
<dbReference type="InterPro" id="IPR050109">
    <property type="entry name" value="HTH-type_TetR-like_transc_reg"/>
</dbReference>
<keyword evidence="3" id="KW-0804">Transcription</keyword>
<feature type="region of interest" description="Disordered" evidence="5">
    <location>
        <begin position="194"/>
        <end position="229"/>
    </location>
</feature>
<dbReference type="Pfam" id="PF00440">
    <property type="entry name" value="TetR_N"/>
    <property type="match status" value="1"/>
</dbReference>
<dbReference type="InterPro" id="IPR049445">
    <property type="entry name" value="TetR_SbtR-like_C"/>
</dbReference>
<sequence length="229" mass="24742">MTRNASPDGGTPRLRADAARNRAQVLAAARSAFRELGTAAPLDEIARRAGVNIATLYRRFPDRDALIRQVVLDGFTLVVQTAHDALETAPQDPLAAIEKMLLRLVDERDMLVLPLIGGPVIDDTQALELQRRTAATLEDILAVARAQDAVRPDVTAVDLITTGALACRPLPHLPAEQATTLATRHVRIFLDGLRPDGARPLPPPPTREDLTAHLHTAEGTDREPGPTQV</sequence>
<organism evidence="7 8">
    <name type="scientific">Streptomyces roseochromogenus subsp. oscitans DS 12.976</name>
    <dbReference type="NCBI Taxonomy" id="1352936"/>
    <lineage>
        <taxon>Bacteria</taxon>
        <taxon>Bacillati</taxon>
        <taxon>Actinomycetota</taxon>
        <taxon>Actinomycetes</taxon>
        <taxon>Kitasatosporales</taxon>
        <taxon>Streptomycetaceae</taxon>
        <taxon>Streptomyces</taxon>
    </lineage>
</organism>
<dbReference type="SUPFAM" id="SSF46689">
    <property type="entry name" value="Homeodomain-like"/>
    <property type="match status" value="1"/>
</dbReference>
<evidence type="ECO:0000256" key="4">
    <source>
        <dbReference type="PROSITE-ProRule" id="PRU00335"/>
    </source>
</evidence>
<dbReference type="STRING" id="1352936.M878_44955"/>
<dbReference type="AlphaFoldDB" id="V6JH37"/>
<dbReference type="InterPro" id="IPR001647">
    <property type="entry name" value="HTH_TetR"/>
</dbReference>
<reference evidence="7 8" key="1">
    <citation type="journal article" date="2014" name="Genome Announc.">
        <title>Draft Genome Sequence of Streptomyces roseochromogenes subsp. oscitans DS 12.976, Producer of the Aminocoumarin Antibiotic Clorobiocin.</title>
        <authorList>
            <person name="Ruckert C."/>
            <person name="Kalinowski J."/>
            <person name="Heide L."/>
            <person name="Apel A.K."/>
        </authorList>
    </citation>
    <scope>NUCLEOTIDE SEQUENCE [LARGE SCALE GENOMIC DNA]</scope>
    <source>
        <strain evidence="7 8">DS 12.976</strain>
    </source>
</reference>
<keyword evidence="2 4" id="KW-0238">DNA-binding</keyword>
<accession>V6JH37</accession>
<proteinExistence type="predicted"/>